<dbReference type="AlphaFoldDB" id="A0AAW2PSK3"/>
<dbReference type="PANTHER" id="PTHR10788:SF14">
    <property type="entry name" value="ALPHA,ALPHA-TREHALOSE-PHOSPHATE SYNTHASE [UDP-FORMING] 9-RELATED"/>
    <property type="match status" value="1"/>
</dbReference>
<comment type="similarity">
    <text evidence="1">In the N-terminal section; belongs to the glycosyltransferase 20 family.</text>
</comment>
<evidence type="ECO:0000256" key="3">
    <source>
        <dbReference type="SAM" id="SignalP"/>
    </source>
</evidence>
<protein>
    <submittedName>
        <fullName evidence="4">Alpha,alpha-trehalose-phosphate synthase [UDP-forming] 9</fullName>
    </submittedName>
</protein>
<dbReference type="SUPFAM" id="SSF56784">
    <property type="entry name" value="HAD-like"/>
    <property type="match status" value="1"/>
</dbReference>
<gene>
    <name evidence="4" type="ORF">Scaly_1480500</name>
</gene>
<dbReference type="GO" id="GO:0005829">
    <property type="term" value="C:cytosol"/>
    <property type="evidence" value="ECO:0007669"/>
    <property type="project" value="TreeGrafter"/>
</dbReference>
<dbReference type="Gene3D" id="3.40.50.1000">
    <property type="entry name" value="HAD superfamily/HAD-like"/>
    <property type="match status" value="1"/>
</dbReference>
<dbReference type="InterPro" id="IPR036412">
    <property type="entry name" value="HAD-like_sf"/>
</dbReference>
<sequence>MISVVGALALGLGFRVLSLSPSFRKLSVDHIVSAYKKRYFWMITVVSQSSMVKSPSSEVAKELLDHLENVLANEPAVVRRGQHIVEVKPQLVAEKVLSTLASNGRAPDFVVCIGDDRSDEDMFESILNAVSYSSLPAVPRSLLALLGKAKQGEVLS</sequence>
<dbReference type="InterPro" id="IPR003337">
    <property type="entry name" value="Trehalose_PPase"/>
</dbReference>
<dbReference type="InterPro" id="IPR001830">
    <property type="entry name" value="Glyco_trans_20"/>
</dbReference>
<reference evidence="4" key="2">
    <citation type="journal article" date="2024" name="Plant">
        <title>Genomic evolution and insights into agronomic trait innovations of Sesamum species.</title>
        <authorList>
            <person name="Miao H."/>
            <person name="Wang L."/>
            <person name="Qu L."/>
            <person name="Liu H."/>
            <person name="Sun Y."/>
            <person name="Le M."/>
            <person name="Wang Q."/>
            <person name="Wei S."/>
            <person name="Zheng Y."/>
            <person name="Lin W."/>
            <person name="Duan Y."/>
            <person name="Cao H."/>
            <person name="Xiong S."/>
            <person name="Wang X."/>
            <person name="Wei L."/>
            <person name="Li C."/>
            <person name="Ma Q."/>
            <person name="Ju M."/>
            <person name="Zhao R."/>
            <person name="Li G."/>
            <person name="Mu C."/>
            <person name="Tian Q."/>
            <person name="Mei H."/>
            <person name="Zhang T."/>
            <person name="Gao T."/>
            <person name="Zhang H."/>
        </authorList>
    </citation>
    <scope>NUCLEOTIDE SEQUENCE</scope>
    <source>
        <strain evidence="4">KEN8</strain>
    </source>
</reference>
<keyword evidence="3" id="KW-0732">Signal</keyword>
<dbReference type="GO" id="GO:0005992">
    <property type="term" value="P:trehalose biosynthetic process"/>
    <property type="evidence" value="ECO:0007669"/>
    <property type="project" value="InterPro"/>
</dbReference>
<dbReference type="GO" id="GO:0004805">
    <property type="term" value="F:trehalose-phosphatase activity"/>
    <property type="evidence" value="ECO:0007669"/>
    <property type="project" value="TreeGrafter"/>
</dbReference>
<comment type="similarity">
    <text evidence="2">In the C-terminal section; belongs to the trehalose phosphatase family.</text>
</comment>
<feature type="signal peptide" evidence="3">
    <location>
        <begin position="1"/>
        <end position="18"/>
    </location>
</feature>
<dbReference type="Pfam" id="PF02358">
    <property type="entry name" value="Trehalose_PPase"/>
    <property type="match status" value="1"/>
</dbReference>
<evidence type="ECO:0000256" key="1">
    <source>
        <dbReference type="ARBA" id="ARBA00005409"/>
    </source>
</evidence>
<reference evidence="4" key="1">
    <citation type="submission" date="2020-06" db="EMBL/GenBank/DDBJ databases">
        <authorList>
            <person name="Li T."/>
            <person name="Hu X."/>
            <person name="Zhang T."/>
            <person name="Song X."/>
            <person name="Zhang H."/>
            <person name="Dai N."/>
            <person name="Sheng W."/>
            <person name="Hou X."/>
            <person name="Wei L."/>
        </authorList>
    </citation>
    <scope>NUCLEOTIDE SEQUENCE</scope>
    <source>
        <strain evidence="4">KEN8</strain>
        <tissue evidence="4">Leaf</tissue>
    </source>
</reference>
<dbReference type="PANTHER" id="PTHR10788">
    <property type="entry name" value="TREHALOSE-6-PHOSPHATE SYNTHASE"/>
    <property type="match status" value="1"/>
</dbReference>
<evidence type="ECO:0000313" key="4">
    <source>
        <dbReference type="EMBL" id="KAL0357948.1"/>
    </source>
</evidence>
<proteinExistence type="inferred from homology"/>
<organism evidence="4">
    <name type="scientific">Sesamum calycinum</name>
    <dbReference type="NCBI Taxonomy" id="2727403"/>
    <lineage>
        <taxon>Eukaryota</taxon>
        <taxon>Viridiplantae</taxon>
        <taxon>Streptophyta</taxon>
        <taxon>Embryophyta</taxon>
        <taxon>Tracheophyta</taxon>
        <taxon>Spermatophyta</taxon>
        <taxon>Magnoliopsida</taxon>
        <taxon>eudicotyledons</taxon>
        <taxon>Gunneridae</taxon>
        <taxon>Pentapetalae</taxon>
        <taxon>asterids</taxon>
        <taxon>lamiids</taxon>
        <taxon>Lamiales</taxon>
        <taxon>Pedaliaceae</taxon>
        <taxon>Sesamum</taxon>
    </lineage>
</organism>
<dbReference type="EMBL" id="JACGWM010000008">
    <property type="protein sequence ID" value="KAL0357948.1"/>
    <property type="molecule type" value="Genomic_DNA"/>
</dbReference>
<name>A0AAW2PSK3_9LAMI</name>
<dbReference type="FunFam" id="3.40.50.1000:FF:000052">
    <property type="entry name" value="Alpha,alpha-trehalose-phosphate synthase [UDP-forming] 6"/>
    <property type="match status" value="1"/>
</dbReference>
<dbReference type="InterPro" id="IPR023214">
    <property type="entry name" value="HAD_sf"/>
</dbReference>
<feature type="chain" id="PRO_5043498099" evidence="3">
    <location>
        <begin position="19"/>
        <end position="156"/>
    </location>
</feature>
<accession>A0AAW2PSK3</accession>
<comment type="caution">
    <text evidence="4">The sequence shown here is derived from an EMBL/GenBank/DDBJ whole genome shotgun (WGS) entry which is preliminary data.</text>
</comment>
<evidence type="ECO:0000256" key="2">
    <source>
        <dbReference type="ARBA" id="ARBA00006330"/>
    </source>
</evidence>